<protein>
    <submittedName>
        <fullName evidence="1">Uncharacterized protein</fullName>
    </submittedName>
</protein>
<dbReference type="Proteomes" id="UP000544222">
    <property type="component" value="Unassembled WGS sequence"/>
</dbReference>
<organism evidence="1 2">
    <name type="scientific">Microbacter margulisiae</name>
    <dbReference type="NCBI Taxonomy" id="1350067"/>
    <lineage>
        <taxon>Bacteria</taxon>
        <taxon>Pseudomonadati</taxon>
        <taxon>Bacteroidota</taxon>
        <taxon>Bacteroidia</taxon>
        <taxon>Bacteroidales</taxon>
        <taxon>Porphyromonadaceae</taxon>
        <taxon>Microbacter</taxon>
    </lineage>
</organism>
<dbReference type="AlphaFoldDB" id="A0A7W5H1F1"/>
<sequence>MEKIFNKVINDMRTILNDKYNGIATEEFIKLAKETKEKFKDNLQDINDLSIDQSLLIDKMFDEFIESL</sequence>
<keyword evidence="2" id="KW-1185">Reference proteome</keyword>
<evidence type="ECO:0000313" key="2">
    <source>
        <dbReference type="Proteomes" id="UP000544222"/>
    </source>
</evidence>
<accession>A0A7W5H1F1</accession>
<evidence type="ECO:0000313" key="1">
    <source>
        <dbReference type="EMBL" id="MBB3186635.1"/>
    </source>
</evidence>
<proteinExistence type="predicted"/>
<comment type="caution">
    <text evidence="1">The sequence shown here is derived from an EMBL/GenBank/DDBJ whole genome shotgun (WGS) entry which is preliminary data.</text>
</comment>
<dbReference type="EMBL" id="JACHYB010000001">
    <property type="protein sequence ID" value="MBB3186635.1"/>
    <property type="molecule type" value="Genomic_DNA"/>
</dbReference>
<reference evidence="1 2" key="1">
    <citation type="submission" date="2020-08" db="EMBL/GenBank/DDBJ databases">
        <title>Genomic Encyclopedia of Type Strains, Phase IV (KMG-IV): sequencing the most valuable type-strain genomes for metagenomic binning, comparative biology and taxonomic classification.</title>
        <authorList>
            <person name="Goeker M."/>
        </authorList>
    </citation>
    <scope>NUCLEOTIDE SEQUENCE [LARGE SCALE GENOMIC DNA]</scope>
    <source>
        <strain evidence="1 2">DSM 27471</strain>
    </source>
</reference>
<name>A0A7W5H1F1_9PORP</name>
<dbReference type="RefSeq" id="WP_183412498.1">
    <property type="nucleotide sequence ID" value="NZ_JACHYB010000001.1"/>
</dbReference>
<gene>
    <name evidence="1" type="ORF">FHX64_000798</name>
</gene>